<name>A0A7X4VZN4_9GAMM</name>
<dbReference type="InterPro" id="IPR000277">
    <property type="entry name" value="Cys/Met-Metab_PyrdxlP-dep_enz"/>
</dbReference>
<protein>
    <submittedName>
        <fullName evidence="6">Aminotransferase class V-fold PLP-dependent enzyme</fullName>
    </submittedName>
</protein>
<dbReference type="PROSITE" id="PS00868">
    <property type="entry name" value="CYS_MET_METAB_PP"/>
    <property type="match status" value="1"/>
</dbReference>
<keyword evidence="2 3" id="KW-0663">Pyridoxal phosphate</keyword>
<evidence type="ECO:0000256" key="3">
    <source>
        <dbReference type="PIRSR" id="PIRSR001434-2"/>
    </source>
</evidence>
<reference evidence="6 7" key="1">
    <citation type="submission" date="2019-12" db="EMBL/GenBank/DDBJ databases">
        <title>Draft genome sequencing of Halomonas icarensis D1-1.</title>
        <authorList>
            <person name="Pandiyan K."/>
            <person name="Kushwaha P."/>
            <person name="Gowdham M."/>
            <person name="Chakdar H."/>
            <person name="Singh A."/>
            <person name="Kumar M."/>
            <person name="Saxena A.K."/>
        </authorList>
    </citation>
    <scope>NUCLEOTIDE SEQUENCE [LARGE SCALE GENOMIC DNA]</scope>
    <source>
        <strain evidence="6 7">D1-1</strain>
    </source>
</reference>
<dbReference type="InterPro" id="IPR015421">
    <property type="entry name" value="PyrdxlP-dep_Trfase_major"/>
</dbReference>
<comment type="cofactor">
    <cofactor evidence="1 4">
        <name>pyridoxal 5'-phosphate</name>
        <dbReference type="ChEBI" id="CHEBI:597326"/>
    </cofactor>
</comment>
<dbReference type="GO" id="GO:0030170">
    <property type="term" value="F:pyridoxal phosphate binding"/>
    <property type="evidence" value="ECO:0007669"/>
    <property type="project" value="InterPro"/>
</dbReference>
<dbReference type="Pfam" id="PF01053">
    <property type="entry name" value="Cys_Met_Meta_PP"/>
    <property type="match status" value="1"/>
</dbReference>
<dbReference type="CDD" id="cd00614">
    <property type="entry name" value="CGS_like"/>
    <property type="match status" value="1"/>
</dbReference>
<dbReference type="GO" id="GO:0016846">
    <property type="term" value="F:carbon-sulfur lyase activity"/>
    <property type="evidence" value="ECO:0007669"/>
    <property type="project" value="TreeGrafter"/>
</dbReference>
<keyword evidence="6" id="KW-0808">Transferase</keyword>
<gene>
    <name evidence="6" type="ORF">GRB80_05905</name>
</gene>
<dbReference type="GO" id="GO:0008483">
    <property type="term" value="F:transaminase activity"/>
    <property type="evidence" value="ECO:0007669"/>
    <property type="project" value="UniProtKB-KW"/>
</dbReference>
<dbReference type="GO" id="GO:0009086">
    <property type="term" value="P:methionine biosynthetic process"/>
    <property type="evidence" value="ECO:0007669"/>
    <property type="project" value="UniProtKB-ARBA"/>
</dbReference>
<keyword evidence="6" id="KW-0032">Aminotransferase</keyword>
<evidence type="ECO:0000256" key="5">
    <source>
        <dbReference type="SAM" id="MobiDB-lite"/>
    </source>
</evidence>
<accession>A0A7X4VZN4</accession>
<comment type="similarity">
    <text evidence="4">Belongs to the trans-sulfuration enzymes family.</text>
</comment>
<dbReference type="Proteomes" id="UP000448235">
    <property type="component" value="Unassembled WGS sequence"/>
</dbReference>
<sequence>MPQTRSSHLGPATRAIHGQRQRDAFGSPHMPIYDTTTFAYPDTAALLEVTEGRRRGPLYSRYGLNPTLFALEETLAALEGAEAAWAFSSGMAAISTLFLSHGRRGIVCLGEVYGGTLGLLEQQLPELGIETHFMPEGHDPDTLERLLASGTGLVYLETPTNPTLQLIDIAAVAEQAHRHGALVAVDATFATPINQQSLALGADIVVHSATKYLGGHSDLTAGAVMGPVRLLEPMWRWRQNLGSALSPQIASLLSRSLRTLPLRMQRHEASAQAIAEALLDHPAIDRVLYPGLPSHPGHSLARRQMRGFGGMVTLEIAGGRDAATAVADRLTLFALAPSLGGAESLVTQPCTTSHADLSTEERTRRGISDGMLRLSVGLEDVEDLLADLHQALDPEPGS</sequence>
<dbReference type="InterPro" id="IPR054542">
    <property type="entry name" value="Cys_met_metab_PP"/>
</dbReference>
<dbReference type="GO" id="GO:0019346">
    <property type="term" value="P:transsulfuration"/>
    <property type="evidence" value="ECO:0007669"/>
    <property type="project" value="InterPro"/>
</dbReference>
<evidence type="ECO:0000313" key="6">
    <source>
        <dbReference type="EMBL" id="NAW12373.1"/>
    </source>
</evidence>
<feature type="region of interest" description="Disordered" evidence="5">
    <location>
        <begin position="1"/>
        <end position="27"/>
    </location>
</feature>
<proteinExistence type="inferred from homology"/>
<dbReference type="PIRSF" id="PIRSF001434">
    <property type="entry name" value="CGS"/>
    <property type="match status" value="1"/>
</dbReference>
<feature type="modified residue" description="N6-(pyridoxal phosphate)lysine" evidence="3">
    <location>
        <position position="211"/>
    </location>
</feature>
<evidence type="ECO:0000313" key="7">
    <source>
        <dbReference type="Proteomes" id="UP000448235"/>
    </source>
</evidence>
<organism evidence="6 7">
    <name type="scientific">Halomonas icarae</name>
    <dbReference type="NCBI Taxonomy" id="2691040"/>
    <lineage>
        <taxon>Bacteria</taxon>
        <taxon>Pseudomonadati</taxon>
        <taxon>Pseudomonadota</taxon>
        <taxon>Gammaproteobacteria</taxon>
        <taxon>Oceanospirillales</taxon>
        <taxon>Halomonadaceae</taxon>
        <taxon>Halomonas</taxon>
    </lineage>
</organism>
<dbReference type="FunFam" id="3.40.640.10:FF:000046">
    <property type="entry name" value="Cystathionine gamma-lyase"/>
    <property type="match status" value="1"/>
</dbReference>
<evidence type="ECO:0000256" key="4">
    <source>
        <dbReference type="RuleBase" id="RU362118"/>
    </source>
</evidence>
<keyword evidence="7" id="KW-1185">Reference proteome</keyword>
<dbReference type="EMBL" id="WUTS01000001">
    <property type="protein sequence ID" value="NAW12373.1"/>
    <property type="molecule type" value="Genomic_DNA"/>
</dbReference>
<dbReference type="Gene3D" id="3.40.640.10">
    <property type="entry name" value="Type I PLP-dependent aspartate aminotransferase-like (Major domain)"/>
    <property type="match status" value="1"/>
</dbReference>
<dbReference type="InterPro" id="IPR015424">
    <property type="entry name" value="PyrdxlP-dep_Trfase"/>
</dbReference>
<dbReference type="InterPro" id="IPR015422">
    <property type="entry name" value="PyrdxlP-dep_Trfase_small"/>
</dbReference>
<dbReference type="PANTHER" id="PTHR11808">
    <property type="entry name" value="TRANS-SULFURATION ENZYME FAMILY MEMBER"/>
    <property type="match status" value="1"/>
</dbReference>
<dbReference type="SUPFAM" id="SSF53383">
    <property type="entry name" value="PLP-dependent transferases"/>
    <property type="match status" value="1"/>
</dbReference>
<comment type="caution">
    <text evidence="6">The sequence shown here is derived from an EMBL/GenBank/DDBJ whole genome shotgun (WGS) entry which is preliminary data.</text>
</comment>
<dbReference type="FunFam" id="3.90.1150.10:FF:000033">
    <property type="entry name" value="Cystathionine gamma-synthase"/>
    <property type="match status" value="1"/>
</dbReference>
<evidence type="ECO:0000256" key="2">
    <source>
        <dbReference type="ARBA" id="ARBA00022898"/>
    </source>
</evidence>
<dbReference type="RefSeq" id="WP_161422873.1">
    <property type="nucleotide sequence ID" value="NZ_JARWMY010000012.1"/>
</dbReference>
<dbReference type="AlphaFoldDB" id="A0A7X4VZN4"/>
<dbReference type="Gene3D" id="3.90.1150.10">
    <property type="entry name" value="Aspartate Aminotransferase, domain 1"/>
    <property type="match status" value="1"/>
</dbReference>
<dbReference type="PANTHER" id="PTHR11808:SF86">
    <property type="entry name" value="METHIONINE GAMMA-LYASE"/>
    <property type="match status" value="1"/>
</dbReference>
<evidence type="ECO:0000256" key="1">
    <source>
        <dbReference type="ARBA" id="ARBA00001933"/>
    </source>
</evidence>
<dbReference type="GO" id="GO:0005737">
    <property type="term" value="C:cytoplasm"/>
    <property type="evidence" value="ECO:0007669"/>
    <property type="project" value="TreeGrafter"/>
</dbReference>